<proteinExistence type="predicted"/>
<keyword evidence="2" id="KW-1185">Reference proteome</keyword>
<evidence type="ECO:0000313" key="1">
    <source>
        <dbReference type="EMBL" id="TNN74594.1"/>
    </source>
</evidence>
<organism evidence="1 2">
    <name type="scientific">Liparis tanakae</name>
    <name type="common">Tanaka's snailfish</name>
    <dbReference type="NCBI Taxonomy" id="230148"/>
    <lineage>
        <taxon>Eukaryota</taxon>
        <taxon>Metazoa</taxon>
        <taxon>Chordata</taxon>
        <taxon>Craniata</taxon>
        <taxon>Vertebrata</taxon>
        <taxon>Euteleostomi</taxon>
        <taxon>Actinopterygii</taxon>
        <taxon>Neopterygii</taxon>
        <taxon>Teleostei</taxon>
        <taxon>Neoteleostei</taxon>
        <taxon>Acanthomorphata</taxon>
        <taxon>Eupercaria</taxon>
        <taxon>Perciformes</taxon>
        <taxon>Cottioidei</taxon>
        <taxon>Cottales</taxon>
        <taxon>Liparidae</taxon>
        <taxon>Liparis</taxon>
    </lineage>
</organism>
<dbReference type="AlphaFoldDB" id="A0A4Z2IB92"/>
<name>A0A4Z2IB92_9TELE</name>
<dbReference type="Proteomes" id="UP000314294">
    <property type="component" value="Unassembled WGS sequence"/>
</dbReference>
<accession>A0A4Z2IB92</accession>
<reference evidence="1 2" key="1">
    <citation type="submission" date="2019-03" db="EMBL/GenBank/DDBJ databases">
        <title>First draft genome of Liparis tanakae, snailfish: a comprehensive survey of snailfish specific genes.</title>
        <authorList>
            <person name="Kim W."/>
            <person name="Song I."/>
            <person name="Jeong J.-H."/>
            <person name="Kim D."/>
            <person name="Kim S."/>
            <person name="Ryu S."/>
            <person name="Song J.Y."/>
            <person name="Lee S.K."/>
        </authorList>
    </citation>
    <scope>NUCLEOTIDE SEQUENCE [LARGE SCALE GENOMIC DNA]</scope>
    <source>
        <tissue evidence="1">Muscle</tissue>
    </source>
</reference>
<comment type="caution">
    <text evidence="1">The sequence shown here is derived from an EMBL/GenBank/DDBJ whole genome shotgun (WGS) entry which is preliminary data.</text>
</comment>
<evidence type="ECO:0000313" key="2">
    <source>
        <dbReference type="Proteomes" id="UP000314294"/>
    </source>
</evidence>
<gene>
    <name evidence="1" type="ORF">EYF80_015141</name>
</gene>
<dbReference type="EMBL" id="SRLO01000112">
    <property type="protein sequence ID" value="TNN74594.1"/>
    <property type="molecule type" value="Genomic_DNA"/>
</dbReference>
<sequence>MLGCAAVASYLSAVSALERLLQGALEKRSGRASLNVNEDVEGRRDGSASSRRRYGGQTDSLMYRLCSRSLERPSEPLPAPDVRSEGKQCLTCAVGGRARRQLGFGPKQQEAELKWGELAGPRVLKQRPPRACRCLSLEIMIMLQGEEARLIAAFYYLNNESVGLRDDRY</sequence>
<protein>
    <submittedName>
        <fullName evidence="1">Uncharacterized protein</fullName>
    </submittedName>
</protein>